<dbReference type="SUPFAM" id="SSF53098">
    <property type="entry name" value="Ribonuclease H-like"/>
    <property type="match status" value="1"/>
</dbReference>
<reference evidence="1" key="2">
    <citation type="submission" date="2023-06" db="EMBL/GenBank/DDBJ databases">
        <authorList>
            <person name="Swenson N.G."/>
            <person name="Wegrzyn J.L."/>
            <person name="Mcevoy S.L."/>
        </authorList>
    </citation>
    <scope>NUCLEOTIDE SEQUENCE</scope>
    <source>
        <strain evidence="1">NS2018</strain>
        <tissue evidence="1">Leaf</tissue>
    </source>
</reference>
<organism evidence="1 2">
    <name type="scientific">Acer saccharum</name>
    <name type="common">Sugar maple</name>
    <dbReference type="NCBI Taxonomy" id="4024"/>
    <lineage>
        <taxon>Eukaryota</taxon>
        <taxon>Viridiplantae</taxon>
        <taxon>Streptophyta</taxon>
        <taxon>Embryophyta</taxon>
        <taxon>Tracheophyta</taxon>
        <taxon>Spermatophyta</taxon>
        <taxon>Magnoliopsida</taxon>
        <taxon>eudicotyledons</taxon>
        <taxon>Gunneridae</taxon>
        <taxon>Pentapetalae</taxon>
        <taxon>rosids</taxon>
        <taxon>malvids</taxon>
        <taxon>Sapindales</taxon>
        <taxon>Sapindaceae</taxon>
        <taxon>Hippocastanoideae</taxon>
        <taxon>Acereae</taxon>
        <taxon>Acer</taxon>
    </lineage>
</organism>
<comment type="caution">
    <text evidence="1">The sequence shown here is derived from an EMBL/GenBank/DDBJ whole genome shotgun (WGS) entry which is preliminary data.</text>
</comment>
<dbReference type="PANTHER" id="PTHR48475:SF2">
    <property type="entry name" value="RIBONUCLEASE H"/>
    <property type="match status" value="1"/>
</dbReference>
<protein>
    <submittedName>
        <fullName evidence="1">Uncharacterized protein</fullName>
    </submittedName>
</protein>
<keyword evidence="2" id="KW-1185">Reference proteome</keyword>
<dbReference type="PANTHER" id="PTHR48475">
    <property type="entry name" value="RIBONUCLEASE H"/>
    <property type="match status" value="1"/>
</dbReference>
<proteinExistence type="predicted"/>
<dbReference type="Proteomes" id="UP001168877">
    <property type="component" value="Unassembled WGS sequence"/>
</dbReference>
<reference evidence="1" key="1">
    <citation type="journal article" date="2022" name="Plant J.">
        <title>Strategies of tolerance reflected in two North American maple genomes.</title>
        <authorList>
            <person name="McEvoy S.L."/>
            <person name="Sezen U.U."/>
            <person name="Trouern-Trend A."/>
            <person name="McMahon S.M."/>
            <person name="Schaberg P.G."/>
            <person name="Yang J."/>
            <person name="Wegrzyn J.L."/>
            <person name="Swenson N.G."/>
        </authorList>
    </citation>
    <scope>NUCLEOTIDE SEQUENCE</scope>
    <source>
        <strain evidence="1">NS2018</strain>
    </source>
</reference>
<dbReference type="GO" id="GO:0003676">
    <property type="term" value="F:nucleic acid binding"/>
    <property type="evidence" value="ECO:0007669"/>
    <property type="project" value="InterPro"/>
</dbReference>
<evidence type="ECO:0000313" key="1">
    <source>
        <dbReference type="EMBL" id="KAK0570838.1"/>
    </source>
</evidence>
<dbReference type="EMBL" id="JAUESC010000388">
    <property type="protein sequence ID" value="KAK0570838.1"/>
    <property type="molecule type" value="Genomic_DNA"/>
</dbReference>
<name>A0AA39VAM8_ACESA</name>
<dbReference type="InterPro" id="IPR012337">
    <property type="entry name" value="RNaseH-like_sf"/>
</dbReference>
<gene>
    <name evidence="1" type="ORF">LWI29_007232</name>
</gene>
<dbReference type="AlphaFoldDB" id="A0AA39VAM8"/>
<sequence length="151" mass="17253">MIEPLPTTSSQAKHAVMAINYFTWWVEAKSLAQITEANTTSFVMENIVYRFGTPMAIIIDLELPKVLWAYRTTKRTATGETPYSLAFKIEAVSPIEHRLTSFNVQHFELEDSETKLRASLGLLEEKQHRAAERVAAYQSKIARCFNRNVKT</sequence>
<accession>A0AA39VAM8</accession>
<dbReference type="Gene3D" id="3.30.420.10">
    <property type="entry name" value="Ribonuclease H-like superfamily/Ribonuclease H"/>
    <property type="match status" value="2"/>
</dbReference>
<dbReference type="InterPro" id="IPR036397">
    <property type="entry name" value="RNaseH_sf"/>
</dbReference>
<evidence type="ECO:0000313" key="2">
    <source>
        <dbReference type="Proteomes" id="UP001168877"/>
    </source>
</evidence>